<reference evidence="2" key="1">
    <citation type="submission" date="2019-08" db="EMBL/GenBank/DDBJ databases">
        <authorList>
            <person name="Kucharzyk K."/>
            <person name="Murdoch R.W."/>
            <person name="Higgins S."/>
            <person name="Loffler F."/>
        </authorList>
    </citation>
    <scope>NUCLEOTIDE SEQUENCE</scope>
</reference>
<protein>
    <submittedName>
        <fullName evidence="2">Uncharacterized protein</fullName>
    </submittedName>
</protein>
<comment type="caution">
    <text evidence="2">The sequence shown here is derived from an EMBL/GenBank/DDBJ whole genome shotgun (WGS) entry which is preliminary data.</text>
</comment>
<accession>A0A645FZT1</accession>
<name>A0A645FZT1_9ZZZZ</name>
<feature type="region of interest" description="Disordered" evidence="1">
    <location>
        <begin position="63"/>
        <end position="91"/>
    </location>
</feature>
<dbReference type="AlphaFoldDB" id="A0A645FZT1"/>
<dbReference type="EMBL" id="VSSQ01067725">
    <property type="protein sequence ID" value="MPN20067.1"/>
    <property type="molecule type" value="Genomic_DNA"/>
</dbReference>
<gene>
    <name evidence="2" type="ORF">SDC9_167443</name>
</gene>
<organism evidence="2">
    <name type="scientific">bioreactor metagenome</name>
    <dbReference type="NCBI Taxonomy" id="1076179"/>
    <lineage>
        <taxon>unclassified sequences</taxon>
        <taxon>metagenomes</taxon>
        <taxon>ecological metagenomes</taxon>
    </lineage>
</organism>
<proteinExistence type="predicted"/>
<evidence type="ECO:0000313" key="2">
    <source>
        <dbReference type="EMBL" id="MPN20067.1"/>
    </source>
</evidence>
<sequence length="91" mass="9384">MQRLDIGGKGFLLSLQCVENPLSLVWGVGEDFIIKEVAVTAIGSLAWQLEFGGGGNQHPLAFEGKQAGKPNQGGGFSPASGDADALLTVAE</sequence>
<evidence type="ECO:0000256" key="1">
    <source>
        <dbReference type="SAM" id="MobiDB-lite"/>
    </source>
</evidence>